<accession>A0A1F5Z0Z0</accession>
<gene>
    <name evidence="1" type="ORF">A2777_03745</name>
</gene>
<dbReference type="Proteomes" id="UP000177354">
    <property type="component" value="Unassembled WGS sequence"/>
</dbReference>
<organism evidence="1 2">
    <name type="scientific">Candidatus Gottesmanbacteria bacterium RIFCSPHIGHO2_01_FULL_40_15</name>
    <dbReference type="NCBI Taxonomy" id="1798376"/>
    <lineage>
        <taxon>Bacteria</taxon>
        <taxon>Candidatus Gottesmaniibacteriota</taxon>
    </lineage>
</organism>
<sequence>MNTTKFVFYDWDKYKELEGTFTAQYRGVGKWRKNVFEIKLDVGAVVHCWANAALYRALSGVPFGTKVKIKYLGLEVMENGRAFHNYEVDYLGYQKPEKIKKKKVK</sequence>
<proteinExistence type="predicted"/>
<comment type="caution">
    <text evidence="1">The sequence shown here is derived from an EMBL/GenBank/DDBJ whole genome shotgun (WGS) entry which is preliminary data.</text>
</comment>
<name>A0A1F5Z0Z0_9BACT</name>
<evidence type="ECO:0000313" key="1">
    <source>
        <dbReference type="EMBL" id="OGG05847.1"/>
    </source>
</evidence>
<dbReference type="AlphaFoldDB" id="A0A1F5Z0Z0"/>
<reference evidence="1 2" key="1">
    <citation type="journal article" date="2016" name="Nat. Commun.">
        <title>Thousands of microbial genomes shed light on interconnected biogeochemical processes in an aquifer system.</title>
        <authorList>
            <person name="Anantharaman K."/>
            <person name="Brown C.T."/>
            <person name="Hug L.A."/>
            <person name="Sharon I."/>
            <person name="Castelle C.J."/>
            <person name="Probst A.J."/>
            <person name="Thomas B.C."/>
            <person name="Singh A."/>
            <person name="Wilkins M.J."/>
            <person name="Karaoz U."/>
            <person name="Brodie E.L."/>
            <person name="Williams K.H."/>
            <person name="Hubbard S.S."/>
            <person name="Banfield J.F."/>
        </authorList>
    </citation>
    <scope>NUCLEOTIDE SEQUENCE [LARGE SCALE GENOMIC DNA]</scope>
</reference>
<dbReference type="EMBL" id="MFJF01000023">
    <property type="protein sequence ID" value="OGG05847.1"/>
    <property type="molecule type" value="Genomic_DNA"/>
</dbReference>
<evidence type="ECO:0000313" key="2">
    <source>
        <dbReference type="Proteomes" id="UP000177354"/>
    </source>
</evidence>
<protein>
    <submittedName>
        <fullName evidence="1">Uncharacterized protein</fullName>
    </submittedName>
</protein>